<evidence type="ECO:0000313" key="2">
    <source>
        <dbReference type="EMBL" id="MBR8463693.1"/>
    </source>
</evidence>
<dbReference type="EMBL" id="JAGSSW010000003">
    <property type="protein sequence ID" value="MBR8463693.1"/>
    <property type="molecule type" value="Genomic_DNA"/>
</dbReference>
<dbReference type="SUPFAM" id="SSF56219">
    <property type="entry name" value="DNase I-like"/>
    <property type="match status" value="1"/>
</dbReference>
<organism evidence="2 3">
    <name type="scientific">Campylobacter anatolicus</name>
    <dbReference type="NCBI Taxonomy" id="2829105"/>
    <lineage>
        <taxon>Bacteria</taxon>
        <taxon>Pseudomonadati</taxon>
        <taxon>Campylobacterota</taxon>
        <taxon>Epsilonproteobacteria</taxon>
        <taxon>Campylobacterales</taxon>
        <taxon>Campylobacteraceae</taxon>
        <taxon>Campylobacter</taxon>
    </lineage>
</organism>
<dbReference type="RefSeq" id="WP_212141791.1">
    <property type="nucleotide sequence ID" value="NZ_JAGSSW010000003.1"/>
</dbReference>
<comment type="caution">
    <text evidence="2">The sequence shown here is derived from an EMBL/GenBank/DDBJ whole genome shotgun (WGS) entry which is preliminary data.</text>
</comment>
<keyword evidence="2" id="KW-0255">Endonuclease</keyword>
<dbReference type="Gene3D" id="3.60.10.10">
    <property type="entry name" value="Endonuclease/exonuclease/phosphatase"/>
    <property type="match status" value="1"/>
</dbReference>
<evidence type="ECO:0000313" key="3">
    <source>
        <dbReference type="Proteomes" id="UP000682951"/>
    </source>
</evidence>
<proteinExistence type="predicted"/>
<sequence>MRVFLALVFIIVFGFAGEISIATYNVENLFDCKNDGSEYKDFKVGSKSKWNCDTADEKLSRIKDVVLSLNSDIIALQEIENEQILKELVRGTEYKYAVFSGGENAPIGLGIISKIMPIKTQEYAVPNVKTRNILRVDFEFENKNFSVFVAHFPALKNGLSIQQKAERTLRVALEGVKNGVVLGDFNTPFGERSLLNDIILTRGYVDLWEVLEYKQRYSHVSANGKKSAIDHVLLSSDIVKGVELGYKNESFEIFRAKFMLDSKGYIKRENGRNLYSDHFPLKFILTTDTQTQRSGFFTQIFGSKDEIKAKQKDKKLSPAIGDESRVVSIDDIFAKPKNTPFLLSRAVVVHKDKNGFIISSNHRGIYVFNPDNNFELGQMMDMLITKTKIYKDALEVATYEVKKLYEVQNPEPFMMSESMLSEARSGDVIDRISGELKNGELKTPYGNVRVYSKNGRLKDGEITLKNVRVGSYQGKIQLVVER</sequence>
<accession>A0ABS5HHT4</accession>
<protein>
    <submittedName>
        <fullName evidence="2">Endonuclease</fullName>
    </submittedName>
</protein>
<dbReference type="Proteomes" id="UP000682951">
    <property type="component" value="Unassembled WGS sequence"/>
</dbReference>
<dbReference type="PANTHER" id="PTHR42834:SF1">
    <property type="entry name" value="ENDONUCLEASE_EXONUCLEASE_PHOSPHATASE FAMILY PROTEIN (AFU_ORTHOLOGUE AFUA_3G09210)"/>
    <property type="match status" value="1"/>
</dbReference>
<keyword evidence="2" id="KW-0540">Nuclease</keyword>
<reference evidence="2 3" key="1">
    <citation type="submission" date="2021-04" db="EMBL/GenBank/DDBJ databases">
        <title>Molecular and phenotypic characterization and identification of bacterial isolates recovered from the Anatolian ground squirrels (Spermophilus xanthoprymnus) and which have the potential to form a new species in the Campylobacter genus.</title>
        <authorList>
            <person name="Aydin F."/>
            <person name="Abay S."/>
            <person name="Kayman T."/>
            <person name="Karakaya E."/>
            <person name="Mustak H.K."/>
            <person name="Mustak I.B."/>
            <person name="Bilgin N."/>
            <person name="Duzler A."/>
            <person name="Sahin O."/>
            <person name="Guran O."/>
            <person name="Saticioglu I.B."/>
        </authorList>
    </citation>
    <scope>NUCLEOTIDE SEQUENCE [LARGE SCALE GENOMIC DNA]</scope>
    <source>
        <strain evidence="3">faydin-G24</strain>
    </source>
</reference>
<name>A0ABS5HHT4_9BACT</name>
<dbReference type="GO" id="GO:0004519">
    <property type="term" value="F:endonuclease activity"/>
    <property type="evidence" value="ECO:0007669"/>
    <property type="project" value="UniProtKB-KW"/>
</dbReference>
<dbReference type="Pfam" id="PF19580">
    <property type="entry name" value="Exo_endo_phos_3"/>
    <property type="match status" value="1"/>
</dbReference>
<gene>
    <name evidence="2" type="ORF">KDD93_03775</name>
</gene>
<dbReference type="InterPro" id="IPR005135">
    <property type="entry name" value="Endo/exonuclease/phosphatase"/>
</dbReference>
<keyword evidence="3" id="KW-1185">Reference proteome</keyword>
<feature type="domain" description="Endonuclease/exonuclease/phosphatase" evidence="1">
    <location>
        <begin position="20"/>
        <end position="285"/>
    </location>
</feature>
<evidence type="ECO:0000259" key="1">
    <source>
        <dbReference type="Pfam" id="PF19580"/>
    </source>
</evidence>
<dbReference type="PANTHER" id="PTHR42834">
    <property type="entry name" value="ENDONUCLEASE/EXONUCLEASE/PHOSPHATASE FAMILY PROTEIN (AFU_ORTHOLOGUE AFUA_3G09210)"/>
    <property type="match status" value="1"/>
</dbReference>
<dbReference type="InterPro" id="IPR036691">
    <property type="entry name" value="Endo/exonu/phosph_ase_sf"/>
</dbReference>
<keyword evidence="2" id="KW-0378">Hydrolase</keyword>